<name>A0A8S4R282_9NEOP</name>
<accession>A0A8S4R282</accession>
<evidence type="ECO:0000313" key="1">
    <source>
        <dbReference type="EMBL" id="CAH2226552.1"/>
    </source>
</evidence>
<gene>
    <name evidence="1" type="primary">jg22698</name>
    <name evidence="1" type="ORF">PAEG_LOCUS7253</name>
</gene>
<dbReference type="EMBL" id="CAKXAJ010021561">
    <property type="protein sequence ID" value="CAH2226552.1"/>
    <property type="molecule type" value="Genomic_DNA"/>
</dbReference>
<keyword evidence="2" id="KW-1185">Reference proteome</keyword>
<comment type="caution">
    <text evidence="1">The sequence shown here is derived from an EMBL/GenBank/DDBJ whole genome shotgun (WGS) entry which is preliminary data.</text>
</comment>
<proteinExistence type="predicted"/>
<protein>
    <submittedName>
        <fullName evidence="1">Jg22698 protein</fullName>
    </submittedName>
</protein>
<evidence type="ECO:0000313" key="2">
    <source>
        <dbReference type="Proteomes" id="UP000838756"/>
    </source>
</evidence>
<feature type="non-terminal residue" evidence="1">
    <location>
        <position position="1"/>
    </location>
</feature>
<organism evidence="1 2">
    <name type="scientific">Pararge aegeria aegeria</name>
    <dbReference type="NCBI Taxonomy" id="348720"/>
    <lineage>
        <taxon>Eukaryota</taxon>
        <taxon>Metazoa</taxon>
        <taxon>Ecdysozoa</taxon>
        <taxon>Arthropoda</taxon>
        <taxon>Hexapoda</taxon>
        <taxon>Insecta</taxon>
        <taxon>Pterygota</taxon>
        <taxon>Neoptera</taxon>
        <taxon>Endopterygota</taxon>
        <taxon>Lepidoptera</taxon>
        <taxon>Glossata</taxon>
        <taxon>Ditrysia</taxon>
        <taxon>Papilionoidea</taxon>
        <taxon>Nymphalidae</taxon>
        <taxon>Satyrinae</taxon>
        <taxon>Satyrini</taxon>
        <taxon>Parargina</taxon>
        <taxon>Pararge</taxon>
    </lineage>
</organism>
<sequence>AAMVTATPTACGAWPTSGALVDVSWDYRSDTSASQCSERPTLKVQV</sequence>
<reference evidence="1" key="1">
    <citation type="submission" date="2022-03" db="EMBL/GenBank/DDBJ databases">
        <authorList>
            <person name="Lindestad O."/>
        </authorList>
    </citation>
    <scope>NUCLEOTIDE SEQUENCE</scope>
</reference>
<dbReference type="Proteomes" id="UP000838756">
    <property type="component" value="Unassembled WGS sequence"/>
</dbReference>
<dbReference type="AlphaFoldDB" id="A0A8S4R282"/>